<name>A0ABX8LLN1_9BACT</name>
<keyword evidence="3" id="KW-1185">Reference proteome</keyword>
<organism evidence="2 3">
    <name type="scientific">Geomonas subterranea</name>
    <dbReference type="NCBI Taxonomy" id="2847989"/>
    <lineage>
        <taxon>Bacteria</taxon>
        <taxon>Pseudomonadati</taxon>
        <taxon>Thermodesulfobacteriota</taxon>
        <taxon>Desulfuromonadia</taxon>
        <taxon>Geobacterales</taxon>
        <taxon>Geobacteraceae</taxon>
        <taxon>Geomonas</taxon>
    </lineage>
</organism>
<dbReference type="RefSeq" id="WP_217288125.1">
    <property type="nucleotide sequence ID" value="NZ_CP077683.1"/>
</dbReference>
<evidence type="ECO:0000313" key="3">
    <source>
        <dbReference type="Proteomes" id="UP000683559"/>
    </source>
</evidence>
<feature type="domain" description="Glycosyl transferase family 1" evidence="1">
    <location>
        <begin position="195"/>
        <end position="354"/>
    </location>
</feature>
<sequence>MKPRLTFYTNIPSPYNIDFFEALTEHFDLGVVYYSSIESDRQWTLVEDQARYKRICLENNLIARLIQKVKSDFHFSNAIFRQAFTDDARFVVASGNYYLPNTVAVLLISKLRGKVILWFGERLFTSRSKLRFLFKKMLMLPLRNCCKEVLCIGDAAASSYRAHGVKRPMEIVPYNINDSRYKKEALDPVRLERIRAELNPDGKCVVITSGSLIHRKGMDVAIEAFCTLPELLRQDAELWIMGDGELRAELEARVNGRGRVVFLGFKEKEEIPYLYGLSDLFLFCSRYDGWGVVVNEAMSASLPVVLSDRVVASQLVVEGKGGYVCASDSVADFRAALEKVVRDPALRRAMGEFNAQQAARWNSASMAAKVLEICGKYGQF</sequence>
<protein>
    <submittedName>
        <fullName evidence="2">Glycosyltransferase family 4 protein</fullName>
    </submittedName>
</protein>
<accession>A0ABX8LLN1</accession>
<gene>
    <name evidence="2" type="ORF">KP001_03075</name>
</gene>
<reference evidence="2 3" key="1">
    <citation type="submission" date="2021-06" db="EMBL/GenBank/DDBJ databases">
        <title>Gemonas diversity in paddy soil.</title>
        <authorList>
            <person name="Liu G."/>
        </authorList>
    </citation>
    <scope>NUCLEOTIDE SEQUENCE [LARGE SCALE GENOMIC DNA]</scope>
    <source>
        <strain evidence="2 3">RG2</strain>
    </source>
</reference>
<dbReference type="InterPro" id="IPR001296">
    <property type="entry name" value="Glyco_trans_1"/>
</dbReference>
<dbReference type="InterPro" id="IPR050194">
    <property type="entry name" value="Glycosyltransferase_grp1"/>
</dbReference>
<dbReference type="CDD" id="cd03801">
    <property type="entry name" value="GT4_PimA-like"/>
    <property type="match status" value="1"/>
</dbReference>
<dbReference type="EMBL" id="CP077683">
    <property type="protein sequence ID" value="QXE91544.1"/>
    <property type="molecule type" value="Genomic_DNA"/>
</dbReference>
<dbReference type="PANTHER" id="PTHR45947">
    <property type="entry name" value="SULFOQUINOVOSYL TRANSFERASE SQD2"/>
    <property type="match status" value="1"/>
</dbReference>
<dbReference type="Pfam" id="PF00534">
    <property type="entry name" value="Glycos_transf_1"/>
    <property type="match status" value="1"/>
</dbReference>
<proteinExistence type="predicted"/>
<evidence type="ECO:0000259" key="1">
    <source>
        <dbReference type="Pfam" id="PF00534"/>
    </source>
</evidence>
<dbReference type="PANTHER" id="PTHR45947:SF3">
    <property type="entry name" value="SULFOQUINOVOSYL TRANSFERASE SQD2"/>
    <property type="match status" value="1"/>
</dbReference>
<dbReference type="Proteomes" id="UP000683559">
    <property type="component" value="Chromosome"/>
</dbReference>
<evidence type="ECO:0000313" key="2">
    <source>
        <dbReference type="EMBL" id="QXE91544.1"/>
    </source>
</evidence>